<dbReference type="AlphaFoldDB" id="A0AAW7KPT4"/>
<evidence type="ECO:0000313" key="1">
    <source>
        <dbReference type="EMBL" id="MDN3193962.1"/>
    </source>
</evidence>
<reference evidence="1" key="1">
    <citation type="journal article" date="2023" name="Pathogens">
        <title>Prevalence of Enterococcus spp. and the Whole-Genome Characteristics of Enterococcus faecium and Enterococcus faecalis Strains Isolated from Free-Living Birds in Poland.</title>
        <authorList>
            <person name="Kwit R."/>
            <person name="Zajac M."/>
            <person name="Smialowska-Weglinska A."/>
            <person name="Skarzynska M."/>
            <person name="Bomba A."/>
            <person name="Lalak A."/>
            <person name="Skrzypiec E."/>
            <person name="Wojdat D."/>
            <person name="Koza W."/>
            <person name="Mikos-Wojewoda E."/>
            <person name="Pasim P."/>
            <person name="Skora M."/>
            <person name="Polak M."/>
            <person name="Wiacek J."/>
            <person name="Wasyl D."/>
        </authorList>
    </citation>
    <scope>NUCLEOTIDE SEQUENCE</scope>
    <source>
        <strain evidence="1">691B_2</strain>
    </source>
</reference>
<proteinExistence type="predicted"/>
<dbReference type="Proteomes" id="UP001173174">
    <property type="component" value="Unassembled WGS sequence"/>
</dbReference>
<comment type="caution">
    <text evidence="1">The sequence shown here is derived from an EMBL/GenBank/DDBJ whole genome shotgun (WGS) entry which is preliminary data.</text>
</comment>
<sequence length="188" mass="22190">MQDNEIQELLELALDYDYMLDSFTLNQHFPYPLRLLKTENGEELWNILEILNFSIISCPFVLKNTPFRSFHEEIIICIEQDIQYSGATHWLDYLINKLDNDTSNFGSSTFPTHTNFTFKEFLSSYRLTRSDIPLGNLPDLFTFVYCAKIIQEKYKIRENIKALRKNNNIPFTIDTSSKLVLPSEYMLY</sequence>
<dbReference type="RefSeq" id="WP_289870385.1">
    <property type="nucleotide sequence ID" value="NZ_JAREWH010000079.1"/>
</dbReference>
<gene>
    <name evidence="1" type="ORF">P0E79_15975</name>
</gene>
<reference evidence="1" key="2">
    <citation type="submission" date="2023-03" db="EMBL/GenBank/DDBJ databases">
        <authorList>
            <person name="Zajac M."/>
            <person name="Kwit R."/>
            <person name="Wasyl D."/>
        </authorList>
    </citation>
    <scope>NUCLEOTIDE SEQUENCE</scope>
    <source>
        <strain evidence="1">691B_2</strain>
    </source>
</reference>
<accession>A0AAW7KPT4</accession>
<dbReference type="EMBL" id="JAREWH010000079">
    <property type="protein sequence ID" value="MDN3193962.1"/>
    <property type="molecule type" value="Genomic_DNA"/>
</dbReference>
<evidence type="ECO:0000313" key="2">
    <source>
        <dbReference type="Proteomes" id="UP001173174"/>
    </source>
</evidence>
<protein>
    <submittedName>
        <fullName evidence="1">Uncharacterized protein</fullName>
    </submittedName>
</protein>
<organism evidence="1 2">
    <name type="scientific">Enterococcus faecalis</name>
    <name type="common">Streptococcus faecalis</name>
    <dbReference type="NCBI Taxonomy" id="1351"/>
    <lineage>
        <taxon>Bacteria</taxon>
        <taxon>Bacillati</taxon>
        <taxon>Bacillota</taxon>
        <taxon>Bacilli</taxon>
        <taxon>Lactobacillales</taxon>
        <taxon>Enterococcaceae</taxon>
        <taxon>Enterococcus</taxon>
    </lineage>
</organism>
<name>A0AAW7KPT4_ENTFL</name>